<dbReference type="InParanoid" id="A0A251TTY7"/>
<protein>
    <submittedName>
        <fullName evidence="3">Putative tetratricopeptide-like helical domain-containing protein</fullName>
    </submittedName>
    <submittedName>
        <fullName evidence="2">Tetratricopeptide-like helical domain superfamily</fullName>
    </submittedName>
</protein>
<dbReference type="Gramene" id="mRNA:HanXRQr2_Chr09g0372831">
    <property type="protein sequence ID" value="CDS:HanXRQr2_Chr09g0372831.1"/>
    <property type="gene ID" value="HanXRQr2_Chr09g0372831"/>
</dbReference>
<sequence length="444" mass="50684">MHHACASSFVISAYTFIFIKMPSSNISPSFQNQNLEALLESAKPFLREEFHKIDEKLPTLIEILCSAGAGECYHRLSTFLDHLRHVYRTIKLWKAPDSIALCALFHSVYSNSYCNIVLFDPETSRDKVRSLIGEAAERIAYLFCVVDRLSLVHKSVMCQFTESELGEYLKASEVSVTNANDNGVFNGDEKWRKKMQSLVPAGGLFGRHHTTGEEIPVSRRIIGVFLLMTIADISEQYFGFQDVLYENTNGRLELDGDRFDTLYPGNGKPGLWMNAASRMAAVYTLLVREEAIFLQENRRGSGIDRDEDIELVIPPVFHHCTKILDANDLIMARDLYWEVVCDDGCDQVKKDKSEGKLVKCIEVNPYVGEPHVLLGQFYMSRGRFEEAEKEIEKGLRFLLEWGGSWDKRISWEGWVAWCRVMLNKAKERSWPQTAWGVINLGLVR</sequence>
<dbReference type="SUPFAM" id="SSF48452">
    <property type="entry name" value="TPR-like"/>
    <property type="match status" value="1"/>
</dbReference>
<dbReference type="EMBL" id="CM007898">
    <property type="protein sequence ID" value="OTG14608.1"/>
    <property type="molecule type" value="Genomic_DNA"/>
</dbReference>
<reference evidence="2" key="3">
    <citation type="submission" date="2020-06" db="EMBL/GenBank/DDBJ databases">
        <title>Helianthus annuus Genome sequencing and assembly Release 2.</title>
        <authorList>
            <person name="Gouzy J."/>
            <person name="Langlade N."/>
            <person name="Munos S."/>
        </authorList>
    </citation>
    <scope>NUCLEOTIDE SEQUENCE</scope>
    <source>
        <tissue evidence="2">Leaves</tissue>
    </source>
</reference>
<reference evidence="2 4" key="1">
    <citation type="journal article" date="2017" name="Nature">
        <title>The sunflower genome provides insights into oil metabolism, flowering and Asterid evolution.</title>
        <authorList>
            <person name="Badouin H."/>
            <person name="Gouzy J."/>
            <person name="Grassa C.J."/>
            <person name="Murat F."/>
            <person name="Staton S.E."/>
            <person name="Cottret L."/>
            <person name="Lelandais-Briere C."/>
            <person name="Owens G.L."/>
            <person name="Carrere S."/>
            <person name="Mayjonade B."/>
            <person name="Legrand L."/>
            <person name="Gill N."/>
            <person name="Kane N.C."/>
            <person name="Bowers J.E."/>
            <person name="Hubner S."/>
            <person name="Bellec A."/>
            <person name="Berard A."/>
            <person name="Berges H."/>
            <person name="Blanchet N."/>
            <person name="Boniface M.C."/>
            <person name="Brunel D."/>
            <person name="Catrice O."/>
            <person name="Chaidir N."/>
            <person name="Claudel C."/>
            <person name="Donnadieu C."/>
            <person name="Faraut T."/>
            <person name="Fievet G."/>
            <person name="Helmstetter N."/>
            <person name="King M."/>
            <person name="Knapp S.J."/>
            <person name="Lai Z."/>
            <person name="Le Paslier M.C."/>
            <person name="Lippi Y."/>
            <person name="Lorenzon L."/>
            <person name="Mandel J.R."/>
            <person name="Marage G."/>
            <person name="Marchand G."/>
            <person name="Marquand E."/>
            <person name="Bret-Mestries E."/>
            <person name="Morien E."/>
            <person name="Nambeesan S."/>
            <person name="Nguyen T."/>
            <person name="Pegot-Espagnet P."/>
            <person name="Pouilly N."/>
            <person name="Raftis F."/>
            <person name="Sallet E."/>
            <person name="Schiex T."/>
            <person name="Thomas J."/>
            <person name="Vandecasteele C."/>
            <person name="Vares D."/>
            <person name="Vear F."/>
            <person name="Vautrin S."/>
            <person name="Crespi M."/>
            <person name="Mangin B."/>
            <person name="Burke J.M."/>
            <person name="Salse J."/>
            <person name="Munos S."/>
            <person name="Vincourt P."/>
            <person name="Rieseberg L.H."/>
            <person name="Langlade N.B."/>
        </authorList>
    </citation>
    <scope>NUCLEOTIDE SEQUENCE [LARGE SCALE GENOMIC DNA]</scope>
    <source>
        <strain evidence="4">cv. SF193</strain>
        <tissue evidence="2">Leaves</tissue>
    </source>
</reference>
<feature type="domain" description="DUF6817" evidence="1">
    <location>
        <begin position="64"/>
        <end position="148"/>
    </location>
</feature>
<dbReference type="EMBL" id="MNCJ02000324">
    <property type="protein sequence ID" value="KAF5789571.1"/>
    <property type="molecule type" value="Genomic_DNA"/>
</dbReference>
<dbReference type="Proteomes" id="UP000215914">
    <property type="component" value="Chromosome 9"/>
</dbReference>
<dbReference type="Pfam" id="PF20680">
    <property type="entry name" value="DUF6817"/>
    <property type="match status" value="1"/>
</dbReference>
<dbReference type="AlphaFoldDB" id="A0A251TTY7"/>
<dbReference type="InterPro" id="IPR011990">
    <property type="entry name" value="TPR-like_helical_dom_sf"/>
</dbReference>
<dbReference type="PANTHER" id="PTHR37391">
    <property type="entry name" value="E3 UBIQUITIN-PROTEIN LIGASE"/>
    <property type="match status" value="1"/>
</dbReference>
<evidence type="ECO:0000313" key="3">
    <source>
        <dbReference type="EMBL" id="OTG14608.1"/>
    </source>
</evidence>
<dbReference type="PANTHER" id="PTHR37391:SF2">
    <property type="entry name" value="E3 UBIQUITIN-PROTEIN LIGASE"/>
    <property type="match status" value="1"/>
</dbReference>
<gene>
    <name evidence="3" type="ORF">HannXRQ_Chr09g0251301</name>
    <name evidence="2" type="ORF">HanXRQr2_Chr09g0372831</name>
</gene>
<name>A0A251TTY7_HELAN</name>
<evidence type="ECO:0000259" key="1">
    <source>
        <dbReference type="Pfam" id="PF20680"/>
    </source>
</evidence>
<organism evidence="3 4">
    <name type="scientific">Helianthus annuus</name>
    <name type="common">Common sunflower</name>
    <dbReference type="NCBI Taxonomy" id="4232"/>
    <lineage>
        <taxon>Eukaryota</taxon>
        <taxon>Viridiplantae</taxon>
        <taxon>Streptophyta</taxon>
        <taxon>Embryophyta</taxon>
        <taxon>Tracheophyta</taxon>
        <taxon>Spermatophyta</taxon>
        <taxon>Magnoliopsida</taxon>
        <taxon>eudicotyledons</taxon>
        <taxon>Gunneridae</taxon>
        <taxon>Pentapetalae</taxon>
        <taxon>asterids</taxon>
        <taxon>campanulids</taxon>
        <taxon>Asterales</taxon>
        <taxon>Asteraceae</taxon>
        <taxon>Asteroideae</taxon>
        <taxon>Heliantheae alliance</taxon>
        <taxon>Heliantheae</taxon>
        <taxon>Helianthus</taxon>
    </lineage>
</organism>
<evidence type="ECO:0000313" key="2">
    <source>
        <dbReference type="EMBL" id="KAF5789571.1"/>
    </source>
</evidence>
<dbReference type="InterPro" id="IPR049202">
    <property type="entry name" value="DUF6817"/>
</dbReference>
<evidence type="ECO:0000313" key="4">
    <source>
        <dbReference type="Proteomes" id="UP000215914"/>
    </source>
</evidence>
<proteinExistence type="predicted"/>
<keyword evidence="4" id="KW-1185">Reference proteome</keyword>
<reference evidence="3" key="2">
    <citation type="submission" date="2017-02" db="EMBL/GenBank/DDBJ databases">
        <title>Sunflower complete genome.</title>
        <authorList>
            <person name="Langlade N."/>
            <person name="Munos S."/>
        </authorList>
    </citation>
    <scope>NUCLEOTIDE SEQUENCE [LARGE SCALE GENOMIC DNA]</scope>
    <source>
        <tissue evidence="3">Leaves</tissue>
    </source>
</reference>
<accession>A0A251TTY7</accession>